<dbReference type="PANTHER" id="PTHR48081:SF33">
    <property type="entry name" value="KYNURENINE FORMAMIDASE"/>
    <property type="match status" value="1"/>
</dbReference>
<keyword evidence="1" id="KW-0378">Hydrolase</keyword>
<name>A0A239GY53_9BACT</name>
<evidence type="ECO:0000313" key="3">
    <source>
        <dbReference type="EMBL" id="SNS73805.1"/>
    </source>
</evidence>
<dbReference type="AlphaFoldDB" id="A0A239GY53"/>
<dbReference type="EMBL" id="FZOU01000002">
    <property type="protein sequence ID" value="SNS73805.1"/>
    <property type="molecule type" value="Genomic_DNA"/>
</dbReference>
<dbReference type="RefSeq" id="WP_089407649.1">
    <property type="nucleotide sequence ID" value="NZ_FZOU01000002.1"/>
</dbReference>
<dbReference type="Proteomes" id="UP000198356">
    <property type="component" value="Unassembled WGS sequence"/>
</dbReference>
<protein>
    <submittedName>
        <fullName evidence="3">Acetyl esterase/lipase</fullName>
    </submittedName>
</protein>
<keyword evidence="4" id="KW-1185">Reference proteome</keyword>
<dbReference type="GO" id="GO:0016787">
    <property type="term" value="F:hydrolase activity"/>
    <property type="evidence" value="ECO:0007669"/>
    <property type="project" value="UniProtKB-KW"/>
</dbReference>
<evidence type="ECO:0000256" key="1">
    <source>
        <dbReference type="ARBA" id="ARBA00022801"/>
    </source>
</evidence>
<dbReference type="SUPFAM" id="SSF53474">
    <property type="entry name" value="alpha/beta-Hydrolases"/>
    <property type="match status" value="1"/>
</dbReference>
<proteinExistence type="predicted"/>
<gene>
    <name evidence="3" type="ORF">SAMN05421770_102128</name>
</gene>
<dbReference type="Pfam" id="PF20434">
    <property type="entry name" value="BD-FAE"/>
    <property type="match status" value="1"/>
</dbReference>
<dbReference type="Gene3D" id="3.40.50.1820">
    <property type="entry name" value="alpha/beta hydrolase"/>
    <property type="match status" value="1"/>
</dbReference>
<accession>A0A239GY53</accession>
<evidence type="ECO:0000259" key="2">
    <source>
        <dbReference type="Pfam" id="PF20434"/>
    </source>
</evidence>
<organism evidence="3 4">
    <name type="scientific">Granulicella rosea</name>
    <dbReference type="NCBI Taxonomy" id="474952"/>
    <lineage>
        <taxon>Bacteria</taxon>
        <taxon>Pseudomonadati</taxon>
        <taxon>Acidobacteriota</taxon>
        <taxon>Terriglobia</taxon>
        <taxon>Terriglobales</taxon>
        <taxon>Acidobacteriaceae</taxon>
        <taxon>Granulicella</taxon>
    </lineage>
</organism>
<sequence length="273" mass="29715">MDVLGRTPAVADHRIHYGPGEFQFGDLRLPAPGRPAPLVVFVHGGWWKSEYDLTYGGHLCHALKADGIATWSLEYRRVGDAGGGWPGTFQDVAAGFDYVATLAKSYPLDLSRVIVMGHSAGGHLAFWLAGRHHIPESSPLYLPRPIVPVHGAISLAGAVDLRLTIELAGYFTFAHDKQEVYDLMGGSPKVHPDRYAAGDPGELVPLNVPQALVQGAEDSQIPPQLPARWAERGRRLGEQVTVRMVPNAGHFEVVDPESAAWQVVRASLRDMLK</sequence>
<reference evidence="3 4" key="1">
    <citation type="submission" date="2017-06" db="EMBL/GenBank/DDBJ databases">
        <authorList>
            <person name="Kim H.J."/>
            <person name="Triplett B.A."/>
        </authorList>
    </citation>
    <scope>NUCLEOTIDE SEQUENCE [LARGE SCALE GENOMIC DNA]</scope>
    <source>
        <strain evidence="3 4">DSM 18704</strain>
    </source>
</reference>
<feature type="domain" description="BD-FAE-like" evidence="2">
    <location>
        <begin position="30"/>
        <end position="224"/>
    </location>
</feature>
<dbReference type="OrthoDB" id="112545at2"/>
<dbReference type="InterPro" id="IPR049492">
    <property type="entry name" value="BD-FAE-like_dom"/>
</dbReference>
<dbReference type="InterPro" id="IPR029058">
    <property type="entry name" value="AB_hydrolase_fold"/>
</dbReference>
<dbReference type="PANTHER" id="PTHR48081">
    <property type="entry name" value="AB HYDROLASE SUPERFAMILY PROTEIN C4A8.06C"/>
    <property type="match status" value="1"/>
</dbReference>
<dbReference type="InterPro" id="IPR050300">
    <property type="entry name" value="GDXG_lipolytic_enzyme"/>
</dbReference>
<evidence type="ECO:0000313" key="4">
    <source>
        <dbReference type="Proteomes" id="UP000198356"/>
    </source>
</evidence>